<evidence type="ECO:0000256" key="1">
    <source>
        <dbReference type="SAM" id="MobiDB-lite"/>
    </source>
</evidence>
<dbReference type="PANTHER" id="PTHR47743:SF2">
    <property type="entry name" value="ACROSOMAL PROTEIN KIAA1210"/>
    <property type="match status" value="1"/>
</dbReference>
<reference evidence="2" key="1">
    <citation type="journal article" date="2014" name="Nat. Commun.">
        <title>The rainbow trout genome provides novel insights into evolution after whole-genome duplication in vertebrates.</title>
        <authorList>
            <person name="Berthelot C."/>
            <person name="Brunet F."/>
            <person name="Chalopin D."/>
            <person name="Juanchich A."/>
            <person name="Bernard M."/>
            <person name="Noel B."/>
            <person name="Bento P."/>
            <person name="Da Silva C."/>
            <person name="Labadie K."/>
            <person name="Alberti A."/>
            <person name="Aury J.M."/>
            <person name="Louis A."/>
            <person name="Dehais P."/>
            <person name="Bardou P."/>
            <person name="Montfort J."/>
            <person name="Klopp C."/>
            <person name="Cabau C."/>
            <person name="Gaspin C."/>
            <person name="Thorgaard G.H."/>
            <person name="Boussaha M."/>
            <person name="Quillet E."/>
            <person name="Guyomard R."/>
            <person name="Galiana D."/>
            <person name="Bobe J."/>
            <person name="Volff J.N."/>
            <person name="Genet C."/>
            <person name="Wincker P."/>
            <person name="Jaillon O."/>
            <person name="Roest Crollius H."/>
            <person name="Guiguen Y."/>
        </authorList>
    </citation>
    <scope>NUCLEOTIDE SEQUENCE [LARGE SCALE GENOMIC DNA]</scope>
</reference>
<dbReference type="EMBL" id="FR941029">
    <property type="protein sequence ID" value="CDQ98853.1"/>
    <property type="molecule type" value="Genomic_DNA"/>
</dbReference>
<accession>A0A060Z446</accession>
<reference evidence="2" key="2">
    <citation type="submission" date="2014-03" db="EMBL/GenBank/DDBJ databases">
        <authorList>
            <person name="Genoscope - CEA"/>
        </authorList>
    </citation>
    <scope>NUCLEOTIDE SEQUENCE</scope>
</reference>
<dbReference type="InterPro" id="IPR026713">
    <property type="entry name" value="CRACD-like"/>
</dbReference>
<dbReference type="PaxDb" id="8022-A0A060Z446"/>
<sequence length="195" mass="20670">MIFNVGKKKSKFQTFKNLFSKKKRKEAAAPAGGDSGLKCSQSSDNVNVPEPALLIRSEKDEGSGTKINMGNKALSHDSVFVSESPLSEVTEGLGVSQDSIHGKVKSLQVGSRASVLFLHTGTGCNMTCCSYGPILYYLRHSGLSIGVSIATPSVEPGYKISPSGHKPVRLGASSSLVVTCSRQHPTEGQSVRTEL</sequence>
<name>A0A060Z446_ONCMY</name>
<dbReference type="STRING" id="8022.A0A060Z446"/>
<evidence type="ECO:0000313" key="2">
    <source>
        <dbReference type="EMBL" id="CDQ98853.1"/>
    </source>
</evidence>
<gene>
    <name evidence="2" type="ORF">GSONMT00016375001</name>
</gene>
<feature type="region of interest" description="Disordered" evidence="1">
    <location>
        <begin position="22"/>
        <end position="44"/>
    </location>
</feature>
<protein>
    <recommendedName>
        <fullName evidence="4">DUF4592 domain-containing protein</fullName>
    </recommendedName>
</protein>
<dbReference type="AlphaFoldDB" id="A0A060Z446"/>
<dbReference type="Proteomes" id="UP000193380">
    <property type="component" value="Unassembled WGS sequence"/>
</dbReference>
<proteinExistence type="predicted"/>
<organism evidence="2 3">
    <name type="scientific">Oncorhynchus mykiss</name>
    <name type="common">Rainbow trout</name>
    <name type="synonym">Salmo gairdneri</name>
    <dbReference type="NCBI Taxonomy" id="8022"/>
    <lineage>
        <taxon>Eukaryota</taxon>
        <taxon>Metazoa</taxon>
        <taxon>Chordata</taxon>
        <taxon>Craniata</taxon>
        <taxon>Vertebrata</taxon>
        <taxon>Euteleostomi</taxon>
        <taxon>Actinopterygii</taxon>
        <taxon>Neopterygii</taxon>
        <taxon>Teleostei</taxon>
        <taxon>Protacanthopterygii</taxon>
        <taxon>Salmoniformes</taxon>
        <taxon>Salmonidae</taxon>
        <taxon>Salmoninae</taxon>
        <taxon>Oncorhynchus</taxon>
    </lineage>
</organism>
<evidence type="ECO:0000313" key="3">
    <source>
        <dbReference type="Proteomes" id="UP000193380"/>
    </source>
</evidence>
<dbReference type="PANTHER" id="PTHR47743">
    <property type="entry name" value="KIAA1210 / KIAA1211 FAMILY MEMBER"/>
    <property type="match status" value="1"/>
</dbReference>
<evidence type="ECO:0008006" key="4">
    <source>
        <dbReference type="Google" id="ProtNLM"/>
    </source>
</evidence>